<keyword evidence="10" id="KW-1185">Reference proteome</keyword>
<feature type="transmembrane region" description="Helical" evidence="6">
    <location>
        <begin position="228"/>
        <end position="247"/>
    </location>
</feature>
<feature type="transmembrane region" description="Helical" evidence="6">
    <location>
        <begin position="259"/>
        <end position="280"/>
    </location>
</feature>
<dbReference type="PANTHER" id="PTHR22911:SF6">
    <property type="entry name" value="SOLUTE CARRIER FAMILY 35 MEMBER G1"/>
    <property type="match status" value="1"/>
</dbReference>
<feature type="transmembrane region" description="Helical" evidence="6">
    <location>
        <begin position="315"/>
        <end position="332"/>
    </location>
</feature>
<dbReference type="Pfam" id="PF00892">
    <property type="entry name" value="EamA"/>
    <property type="match status" value="1"/>
</dbReference>
<feature type="transmembrane region" description="Helical" evidence="6">
    <location>
        <begin position="359"/>
        <end position="379"/>
    </location>
</feature>
<evidence type="ECO:0000313" key="9">
    <source>
        <dbReference type="EnsemblPlants" id="AES71647"/>
    </source>
</evidence>
<feature type="transmembrane region" description="Helical" evidence="6">
    <location>
        <begin position="286"/>
        <end position="308"/>
    </location>
</feature>
<dbReference type="SUPFAM" id="SSF103481">
    <property type="entry name" value="Multidrug resistance efflux transporter EmrE"/>
    <property type="match status" value="1"/>
</dbReference>
<reference evidence="9" key="3">
    <citation type="submission" date="2015-04" db="UniProtKB">
        <authorList>
            <consortium name="EnsemblPlants"/>
        </authorList>
    </citation>
    <scope>IDENTIFICATION</scope>
    <source>
        <strain evidence="9">cv. Jemalong A17</strain>
    </source>
</reference>
<evidence type="ECO:0000313" key="10">
    <source>
        <dbReference type="Proteomes" id="UP000002051"/>
    </source>
</evidence>
<feature type="transmembrane region" description="Helical" evidence="6">
    <location>
        <begin position="417"/>
        <end position="439"/>
    </location>
</feature>
<dbReference type="OrthoDB" id="306876at2759"/>
<comment type="subcellular location">
    <subcellularLocation>
        <location evidence="1">Membrane</location>
        <topology evidence="1">Multi-pass membrane protein</topology>
    </subcellularLocation>
</comment>
<evidence type="ECO:0000259" key="7">
    <source>
        <dbReference type="Pfam" id="PF00892"/>
    </source>
</evidence>
<gene>
    <name evidence="9" type="primary">11432702</name>
    <name evidence="8" type="ordered locus">MTR_3g080260</name>
</gene>
<reference evidence="8 10" key="1">
    <citation type="journal article" date="2011" name="Nature">
        <title>The Medicago genome provides insight into the evolution of rhizobial symbioses.</title>
        <authorList>
            <person name="Young N.D."/>
            <person name="Debelle F."/>
            <person name="Oldroyd G.E."/>
            <person name="Geurts R."/>
            <person name="Cannon S.B."/>
            <person name="Udvardi M.K."/>
            <person name="Benedito V.A."/>
            <person name="Mayer K.F."/>
            <person name="Gouzy J."/>
            <person name="Schoof H."/>
            <person name="Van de Peer Y."/>
            <person name="Proost S."/>
            <person name="Cook D.R."/>
            <person name="Meyers B.C."/>
            <person name="Spannagl M."/>
            <person name="Cheung F."/>
            <person name="De Mita S."/>
            <person name="Krishnakumar V."/>
            <person name="Gundlach H."/>
            <person name="Zhou S."/>
            <person name="Mudge J."/>
            <person name="Bharti A.K."/>
            <person name="Murray J.D."/>
            <person name="Naoumkina M.A."/>
            <person name="Rosen B."/>
            <person name="Silverstein K.A."/>
            <person name="Tang H."/>
            <person name="Rombauts S."/>
            <person name="Zhao P.X."/>
            <person name="Zhou P."/>
            <person name="Barbe V."/>
            <person name="Bardou P."/>
            <person name="Bechner M."/>
            <person name="Bellec A."/>
            <person name="Berger A."/>
            <person name="Berges H."/>
            <person name="Bidwell S."/>
            <person name="Bisseling T."/>
            <person name="Choisne N."/>
            <person name="Couloux A."/>
            <person name="Denny R."/>
            <person name="Deshpande S."/>
            <person name="Dai X."/>
            <person name="Doyle J.J."/>
            <person name="Dudez A.M."/>
            <person name="Farmer A.D."/>
            <person name="Fouteau S."/>
            <person name="Franken C."/>
            <person name="Gibelin C."/>
            <person name="Gish J."/>
            <person name="Goldstein S."/>
            <person name="Gonzalez A.J."/>
            <person name="Green P.J."/>
            <person name="Hallab A."/>
            <person name="Hartog M."/>
            <person name="Hua A."/>
            <person name="Humphray S.J."/>
            <person name="Jeong D.H."/>
            <person name="Jing Y."/>
            <person name="Jocker A."/>
            <person name="Kenton S.M."/>
            <person name="Kim D.J."/>
            <person name="Klee K."/>
            <person name="Lai H."/>
            <person name="Lang C."/>
            <person name="Lin S."/>
            <person name="Macmil S.L."/>
            <person name="Magdelenat G."/>
            <person name="Matthews L."/>
            <person name="McCorrison J."/>
            <person name="Monaghan E.L."/>
            <person name="Mun J.H."/>
            <person name="Najar F.Z."/>
            <person name="Nicholson C."/>
            <person name="Noirot C."/>
            <person name="O'Bleness M."/>
            <person name="Paule C.R."/>
            <person name="Poulain J."/>
            <person name="Prion F."/>
            <person name="Qin B."/>
            <person name="Qu C."/>
            <person name="Retzel E.F."/>
            <person name="Riddle C."/>
            <person name="Sallet E."/>
            <person name="Samain S."/>
            <person name="Samson N."/>
            <person name="Sanders I."/>
            <person name="Saurat O."/>
            <person name="Scarpelli C."/>
            <person name="Schiex T."/>
            <person name="Segurens B."/>
            <person name="Severin A.J."/>
            <person name="Sherrier D.J."/>
            <person name="Shi R."/>
            <person name="Sims S."/>
            <person name="Singer S.R."/>
            <person name="Sinharoy S."/>
            <person name="Sterck L."/>
            <person name="Viollet A."/>
            <person name="Wang B.B."/>
            <person name="Wang K."/>
            <person name="Wang M."/>
            <person name="Wang X."/>
            <person name="Warfsmann J."/>
            <person name="Weissenbach J."/>
            <person name="White D.D."/>
            <person name="White J.D."/>
            <person name="Wiley G.B."/>
            <person name="Wincker P."/>
            <person name="Xing Y."/>
            <person name="Yang L."/>
            <person name="Yao Z."/>
            <person name="Ying F."/>
            <person name="Zhai J."/>
            <person name="Zhou L."/>
            <person name="Zuber A."/>
            <person name="Denarie J."/>
            <person name="Dixon R.A."/>
            <person name="May G.D."/>
            <person name="Schwartz D.C."/>
            <person name="Rogers J."/>
            <person name="Quetier F."/>
            <person name="Town C.D."/>
            <person name="Roe B.A."/>
        </authorList>
    </citation>
    <scope>NUCLEOTIDE SEQUENCE [LARGE SCALE GENOMIC DNA]</scope>
    <source>
        <strain evidence="8">A17</strain>
        <strain evidence="9 10">cv. Jemalong A17</strain>
    </source>
</reference>
<dbReference type="AlphaFoldDB" id="G7J787"/>
<comment type="similarity">
    <text evidence="2">Belongs to the drug/metabolite transporter (DMT) superfamily. Plant drug/metabolite exporter (P-DME) (TC 2.A.7.4) family.</text>
</comment>
<dbReference type="InterPro" id="IPR000620">
    <property type="entry name" value="EamA_dom"/>
</dbReference>
<feature type="transmembrane region" description="Helical" evidence="6">
    <location>
        <begin position="391"/>
        <end position="411"/>
    </location>
</feature>
<dbReference type="PANTHER" id="PTHR22911">
    <property type="entry name" value="ACYL-MALONYL CONDENSING ENZYME-RELATED"/>
    <property type="match status" value="1"/>
</dbReference>
<accession>A0A0C3VJV0</accession>
<dbReference type="EnsemblPlants" id="AES71647">
    <property type="protein sequence ID" value="AES71647"/>
    <property type="gene ID" value="MTR_3g080260"/>
</dbReference>
<evidence type="ECO:0000256" key="2">
    <source>
        <dbReference type="ARBA" id="ARBA00007635"/>
    </source>
</evidence>
<dbReference type="Proteomes" id="UP000002051">
    <property type="component" value="Chromosome 3"/>
</dbReference>
<keyword evidence="5 6" id="KW-0472">Membrane</keyword>
<evidence type="ECO:0000256" key="3">
    <source>
        <dbReference type="ARBA" id="ARBA00022692"/>
    </source>
</evidence>
<reference evidence="8 10" key="2">
    <citation type="journal article" date="2014" name="BMC Genomics">
        <title>An improved genome release (version Mt4.0) for the model legume Medicago truncatula.</title>
        <authorList>
            <person name="Tang H."/>
            <person name="Krishnakumar V."/>
            <person name="Bidwell S."/>
            <person name="Rosen B."/>
            <person name="Chan A."/>
            <person name="Zhou S."/>
            <person name="Gentzbittel L."/>
            <person name="Childs K.L."/>
            <person name="Yandell M."/>
            <person name="Gundlach H."/>
            <person name="Mayer K.F."/>
            <person name="Schwartz D.C."/>
            <person name="Town C.D."/>
        </authorList>
    </citation>
    <scope>GENOME REANNOTATION</scope>
    <source>
        <strain evidence="9 10">cv. Jemalong A17</strain>
    </source>
</reference>
<evidence type="ECO:0000256" key="5">
    <source>
        <dbReference type="ARBA" id="ARBA00023136"/>
    </source>
</evidence>
<accession>G7J787</accession>
<dbReference type="EMBL" id="CM001219">
    <property type="protein sequence ID" value="AES71647.2"/>
    <property type="molecule type" value="Genomic_DNA"/>
</dbReference>
<feature type="transmembrane region" description="Helical" evidence="6">
    <location>
        <begin position="201"/>
        <end position="222"/>
    </location>
</feature>
<evidence type="ECO:0000256" key="6">
    <source>
        <dbReference type="SAM" id="Phobius"/>
    </source>
</evidence>
<sequence>MLDDLGPRSDGLYLAIVHLCHCVTFPDDDIFSPTRPQSLPLLFGGAENQWRLCQPRNESQSFSHLSLSDPFFVIASSFNLTSFHSVTTFPNLNEMHAPKSTMASPESNGSDHVVELIVRDIPQPPPLPSSSSSSDDSRDNAHDQIAPLLSHTDRPKINIFTASYPRRKQPRDEVTRLLESETSPFTQCILWIWNGSRYSGLLCMALSSFLYFLMGVLSNIFSVQAIPLFETAFTRCTIILILSYLWLRRSEQPLFGTSNVRIILLLRALAGCISMSSFVYCFQKLPFVQAVVLNSTTPIMASVMARFFLREKLKIADIASLACSFFGVLFFFREMLATQGQLDKVDEASNANAKPTHQIFAILVGIFSSIIGGTSYCLIKAGAKASDQPLLTVFSFGILASPAMGICTYAFEDFVLPTVQSILLMVVLGILAFFAEVLLARGLQLERMGKVANIQYMEAALTQFWSLTLTLVSPAFDHLVGILLIVVSVCCTMYIGPDKEME</sequence>
<evidence type="ECO:0000313" key="8">
    <source>
        <dbReference type="EMBL" id="AES71647.2"/>
    </source>
</evidence>
<protein>
    <submittedName>
        <fullName evidence="8">Nodulin MtN21/EamA-like transporter family protein</fullName>
    </submittedName>
</protein>
<evidence type="ECO:0000256" key="4">
    <source>
        <dbReference type="ARBA" id="ARBA00022989"/>
    </source>
</evidence>
<proteinExistence type="inferred from homology"/>
<dbReference type="GO" id="GO:0016020">
    <property type="term" value="C:membrane"/>
    <property type="evidence" value="ECO:0000318"/>
    <property type="project" value="GO_Central"/>
</dbReference>
<keyword evidence="4 6" id="KW-1133">Transmembrane helix</keyword>
<keyword evidence="3 6" id="KW-0812">Transmembrane</keyword>
<dbReference type="PaxDb" id="3880-AES71646"/>
<organism evidence="8 10">
    <name type="scientific">Medicago truncatula</name>
    <name type="common">Barrel medic</name>
    <name type="synonym">Medicago tribuloides</name>
    <dbReference type="NCBI Taxonomy" id="3880"/>
    <lineage>
        <taxon>Eukaryota</taxon>
        <taxon>Viridiplantae</taxon>
        <taxon>Streptophyta</taxon>
        <taxon>Embryophyta</taxon>
        <taxon>Tracheophyta</taxon>
        <taxon>Spermatophyta</taxon>
        <taxon>Magnoliopsida</taxon>
        <taxon>eudicotyledons</taxon>
        <taxon>Gunneridae</taxon>
        <taxon>Pentapetalae</taxon>
        <taxon>rosids</taxon>
        <taxon>fabids</taxon>
        <taxon>Fabales</taxon>
        <taxon>Fabaceae</taxon>
        <taxon>Papilionoideae</taxon>
        <taxon>50 kb inversion clade</taxon>
        <taxon>NPAAA clade</taxon>
        <taxon>Hologalegina</taxon>
        <taxon>IRL clade</taxon>
        <taxon>Trifolieae</taxon>
        <taxon>Medicago</taxon>
    </lineage>
</organism>
<dbReference type="InterPro" id="IPR037185">
    <property type="entry name" value="EmrE-like"/>
</dbReference>
<dbReference type="STRING" id="3880.G7J787"/>
<evidence type="ECO:0000256" key="1">
    <source>
        <dbReference type="ARBA" id="ARBA00004141"/>
    </source>
</evidence>
<name>G7J787_MEDTR</name>
<feature type="domain" description="EamA" evidence="7">
    <location>
        <begin position="199"/>
        <end position="332"/>
    </location>
</feature>